<feature type="compositionally biased region" description="Polar residues" evidence="1">
    <location>
        <begin position="26"/>
        <end position="36"/>
    </location>
</feature>
<dbReference type="InterPro" id="IPR051697">
    <property type="entry name" value="Patched_domain-protein"/>
</dbReference>
<name>A0A915AP79_PARUN</name>
<keyword evidence="2" id="KW-1133">Transmembrane helix</keyword>
<feature type="compositionally biased region" description="Basic and acidic residues" evidence="1">
    <location>
        <begin position="1171"/>
        <end position="1183"/>
    </location>
</feature>
<dbReference type="WBParaSite" id="PgR010_g107_t03">
    <property type="protein sequence ID" value="PgR010_g107_t03"/>
    <property type="gene ID" value="PgR010_g107"/>
</dbReference>
<feature type="compositionally biased region" description="Polar residues" evidence="1">
    <location>
        <begin position="1"/>
        <end position="14"/>
    </location>
</feature>
<feature type="transmembrane region" description="Helical" evidence="2">
    <location>
        <begin position="970"/>
        <end position="993"/>
    </location>
</feature>
<dbReference type="SUPFAM" id="SSF82866">
    <property type="entry name" value="Multidrug efflux transporter AcrB transmembrane domain"/>
    <property type="match status" value="2"/>
</dbReference>
<feature type="region of interest" description="Disordered" evidence="1">
    <location>
        <begin position="1102"/>
        <end position="1183"/>
    </location>
</feature>
<feature type="compositionally biased region" description="Basic and acidic residues" evidence="1">
    <location>
        <begin position="1127"/>
        <end position="1138"/>
    </location>
</feature>
<feature type="transmembrane region" description="Helical" evidence="2">
    <location>
        <begin position="561"/>
        <end position="587"/>
    </location>
</feature>
<reference evidence="4" key="1">
    <citation type="submission" date="2022-11" db="UniProtKB">
        <authorList>
            <consortium name="WormBaseParasite"/>
        </authorList>
    </citation>
    <scope>IDENTIFICATION</scope>
</reference>
<keyword evidence="3" id="KW-1185">Reference proteome</keyword>
<feature type="transmembrane region" description="Helical" evidence="2">
    <location>
        <begin position="648"/>
        <end position="666"/>
    </location>
</feature>
<accession>A0A915AP79</accession>
<organism evidence="3 4">
    <name type="scientific">Parascaris univalens</name>
    <name type="common">Nematode worm</name>
    <dbReference type="NCBI Taxonomy" id="6257"/>
    <lineage>
        <taxon>Eukaryota</taxon>
        <taxon>Metazoa</taxon>
        <taxon>Ecdysozoa</taxon>
        <taxon>Nematoda</taxon>
        <taxon>Chromadorea</taxon>
        <taxon>Rhabditida</taxon>
        <taxon>Spirurina</taxon>
        <taxon>Ascaridomorpha</taxon>
        <taxon>Ascaridoidea</taxon>
        <taxon>Ascarididae</taxon>
        <taxon>Parascaris</taxon>
    </lineage>
</organism>
<evidence type="ECO:0000256" key="2">
    <source>
        <dbReference type="SAM" id="Phobius"/>
    </source>
</evidence>
<feature type="transmembrane region" description="Helical" evidence="2">
    <location>
        <begin position="945"/>
        <end position="964"/>
    </location>
</feature>
<keyword evidence="2" id="KW-0472">Membrane</keyword>
<feature type="region of interest" description="Disordered" evidence="1">
    <location>
        <begin position="1"/>
        <end position="105"/>
    </location>
</feature>
<feature type="transmembrane region" description="Helical" evidence="2">
    <location>
        <begin position="430"/>
        <end position="451"/>
    </location>
</feature>
<dbReference type="Proteomes" id="UP000887569">
    <property type="component" value="Unplaced"/>
</dbReference>
<feature type="compositionally biased region" description="Polar residues" evidence="1">
    <location>
        <begin position="1115"/>
        <end position="1124"/>
    </location>
</feature>
<dbReference type="PANTHER" id="PTHR10796">
    <property type="entry name" value="PATCHED-RELATED"/>
    <property type="match status" value="1"/>
</dbReference>
<dbReference type="AlphaFoldDB" id="A0A915AP79"/>
<dbReference type="GO" id="GO:0018996">
    <property type="term" value="P:molting cycle, collagen and cuticulin-based cuticle"/>
    <property type="evidence" value="ECO:0007669"/>
    <property type="project" value="TreeGrafter"/>
</dbReference>
<feature type="transmembrane region" description="Helical" evidence="2">
    <location>
        <begin position="483"/>
        <end position="507"/>
    </location>
</feature>
<feature type="transmembrane region" description="Helical" evidence="2">
    <location>
        <begin position="900"/>
        <end position="925"/>
    </location>
</feature>
<feature type="transmembrane region" description="Helical" evidence="2">
    <location>
        <begin position="528"/>
        <end position="549"/>
    </location>
</feature>
<evidence type="ECO:0000313" key="3">
    <source>
        <dbReference type="Proteomes" id="UP000887569"/>
    </source>
</evidence>
<keyword evidence="2" id="KW-0812">Transmembrane</keyword>
<sequence length="1255" mass="141091">QSPSSIRSNKTTPSAKDERNEPCYVSNATISQNSANGAGGSLTSSSNKSRSEKSSTVRYKSLNKPQQKSPELQKRQTQTLSSTTQLRNDAEEVRSEVSVSSNKKGNEKALVRRITNEMQIAQYDKCANEQTIGAAVTSNERVNERCSKQVYKMYAFRFVEAGLRRALWYLARAVAVRKILFALLPLVFVLLSLVGPIIHRENLHFTPPFSSFVSRSFDALPSSGFTNPRLKPTAIHRFNSSSYAYSALRRNSPSEFAILMRGRERSDSIIHEKTIDAYSKVRKSIQNIRVIFEKSNLTWSELCRESCTDENDVIKQIVTSDSKAALTFPEALVSLKGSSKNLTRLFLGLSIGGVETDVDGGIANARALHLAVRLKENFRPEILSNWDAQFRKRMREWVTEVRRAANIDLYWWSYAEFVDEVVSAFRKVHVALAISALILVIVCLFGCLASNAYQSKPVLGVIIGLVLIVCCLAGYSVQFAGVATLNVLIFPVFFIIAGIGSLTLFALESTWSKYSNAACDPVEKLSLIMCWDGSCSVIASLTVIIAFLVVGSSTASPYLQYVSFVLAAAVAMLLIFSLLCFTVFLFIGGRRETRGLKWYQCLQQGDNHFAPRTINEYSDVSISHLHDKLVEMKPSLTNAIASVTANPYMRCPVAFAFAIYLVFAFWGCKDLTVELREEFFISKSSESRAYIDNYREMFGRYEEYLELVFDEPLDYHDPHRKQDILALIDWPLQNQLATRSVSWLKDFARFESSTIYDINPDTFVPIVSLVFLTGDNFKKYQSDVSFDKYQTQIIASKMYIELSAKGVQQRLYVIDGLLSRARAAGIPLSIRVPFAFSVQHDLQVMSTIVVAFAILLCCICGLSLFLYGIPSLTALVLLSNLSVIIGVVGYAVYWNIPINIITLSIAFSGDALTTVIMVYFCYHYATAGKSQKSGEQRVQYSFQSCLLPVTLACFIPLITYLPLLYIDVPIILHIFKILLLTSIISYAHFLLFLPSCSVMMFFTEQIPSFCMSMQGMCDDCCCYCFEMEEDAGSIYFIPTGGRSIDADHLHNFSRQYSYALSAPPQGMILPPPPGYLHLPAPVLVPDVLPYHRGSTITNVDGYRSVSSARRDSYSERSSATSPQAVRSKHETPRSERHSKAPPPLIDEHCINEDSIYEEPPSPPAARPQTRSVERSPHLRDRRSLDRLTSTRFFHDDHADGEPAIEMQSNWRQYLLEGSFRQTSTIGNPQPVLYYPTPSYRKQPARYSVRERNMRY</sequence>
<dbReference type="Gene3D" id="1.20.1640.10">
    <property type="entry name" value="Multidrug efflux transporter AcrB transmembrane domain"/>
    <property type="match status" value="1"/>
</dbReference>
<proteinExistence type="predicted"/>
<evidence type="ECO:0000256" key="1">
    <source>
        <dbReference type="SAM" id="MobiDB-lite"/>
    </source>
</evidence>
<evidence type="ECO:0000313" key="4">
    <source>
        <dbReference type="WBParaSite" id="PgR010_g107_t03"/>
    </source>
</evidence>
<dbReference type="GO" id="GO:0005886">
    <property type="term" value="C:plasma membrane"/>
    <property type="evidence" value="ECO:0007669"/>
    <property type="project" value="TreeGrafter"/>
</dbReference>
<dbReference type="GO" id="GO:0006897">
    <property type="term" value="P:endocytosis"/>
    <property type="evidence" value="ECO:0007669"/>
    <property type="project" value="TreeGrafter"/>
</dbReference>
<feature type="compositionally biased region" description="Low complexity" evidence="1">
    <location>
        <begin position="75"/>
        <end position="87"/>
    </location>
</feature>
<feature type="transmembrane region" description="Helical" evidence="2">
    <location>
        <begin position="179"/>
        <end position="198"/>
    </location>
</feature>
<feature type="transmembrane region" description="Helical" evidence="2">
    <location>
        <begin position="874"/>
        <end position="894"/>
    </location>
</feature>
<feature type="transmembrane region" description="Helical" evidence="2">
    <location>
        <begin position="458"/>
        <end position="477"/>
    </location>
</feature>
<feature type="transmembrane region" description="Helical" evidence="2">
    <location>
        <begin position="844"/>
        <end position="867"/>
    </location>
</feature>
<dbReference type="PANTHER" id="PTHR10796:SF187">
    <property type="entry name" value="SSD DOMAIN-CONTAINING PROTEIN"/>
    <property type="match status" value="1"/>
</dbReference>
<protein>
    <submittedName>
        <fullName evidence="4">SSD domain-containing protein</fullName>
    </submittedName>
</protein>
<dbReference type="GO" id="GO:0030659">
    <property type="term" value="C:cytoplasmic vesicle membrane"/>
    <property type="evidence" value="ECO:0007669"/>
    <property type="project" value="TreeGrafter"/>
</dbReference>